<keyword evidence="3" id="KW-1185">Reference proteome</keyword>
<dbReference type="InterPro" id="IPR001387">
    <property type="entry name" value="Cro/C1-type_HTH"/>
</dbReference>
<dbReference type="SMART" id="SM00530">
    <property type="entry name" value="HTH_XRE"/>
    <property type="match status" value="1"/>
</dbReference>
<evidence type="ECO:0000259" key="1">
    <source>
        <dbReference type="PROSITE" id="PS50943"/>
    </source>
</evidence>
<proteinExistence type="predicted"/>
<dbReference type="PROSITE" id="PS50943">
    <property type="entry name" value="HTH_CROC1"/>
    <property type="match status" value="1"/>
</dbReference>
<protein>
    <submittedName>
        <fullName evidence="2">Helix-turn-helix transcriptional regulator</fullName>
    </submittedName>
</protein>
<dbReference type="InterPro" id="IPR010982">
    <property type="entry name" value="Lambda_DNA-bd_dom_sf"/>
</dbReference>
<dbReference type="RefSeq" id="WP_137096149.1">
    <property type="nucleotide sequence ID" value="NZ_SWMS01000014.1"/>
</dbReference>
<sequence>MAKPNGPHIQAARERKKWSRRELATKVGRSYEWVFNLEKEHKNTPREKLYLLADVLDVPITYIERADELREPA</sequence>
<dbReference type="CDD" id="cd00093">
    <property type="entry name" value="HTH_XRE"/>
    <property type="match status" value="1"/>
</dbReference>
<name>A0ABY2S2F9_9PSEU</name>
<dbReference type="Pfam" id="PF01381">
    <property type="entry name" value="HTH_3"/>
    <property type="match status" value="1"/>
</dbReference>
<reference evidence="2 3" key="1">
    <citation type="journal article" date="2015" name="Antonie Van Leeuwenhoek">
        <title>Prauserella endophytica sp. nov., an endophytic actinobacterium isolated from Tamarix taklamakanensis.</title>
        <authorList>
            <person name="Liu J.M."/>
            <person name="Habden X."/>
            <person name="Guo L."/>
            <person name="Tuo L."/>
            <person name="Jiang Z.K."/>
            <person name="Liu S.W."/>
            <person name="Liu X.F."/>
            <person name="Chen L."/>
            <person name="Li R.F."/>
            <person name="Zhang Y.Q."/>
            <person name="Sun C.H."/>
        </authorList>
    </citation>
    <scope>NUCLEOTIDE SEQUENCE [LARGE SCALE GENOMIC DNA]</scope>
    <source>
        <strain evidence="2 3">CGMCC 4.7182</strain>
    </source>
</reference>
<evidence type="ECO:0000313" key="3">
    <source>
        <dbReference type="Proteomes" id="UP000309992"/>
    </source>
</evidence>
<organism evidence="2 3">
    <name type="scientific">Prauserella endophytica</name>
    <dbReference type="NCBI Taxonomy" id="1592324"/>
    <lineage>
        <taxon>Bacteria</taxon>
        <taxon>Bacillati</taxon>
        <taxon>Actinomycetota</taxon>
        <taxon>Actinomycetes</taxon>
        <taxon>Pseudonocardiales</taxon>
        <taxon>Pseudonocardiaceae</taxon>
        <taxon>Prauserella</taxon>
        <taxon>Prauserella coralliicola group</taxon>
    </lineage>
</organism>
<dbReference type="SUPFAM" id="SSF47413">
    <property type="entry name" value="lambda repressor-like DNA-binding domains"/>
    <property type="match status" value="1"/>
</dbReference>
<accession>A0ABY2S2F9</accession>
<gene>
    <name evidence="2" type="ORF">FCN18_24230</name>
</gene>
<dbReference type="EMBL" id="SWMS01000014">
    <property type="protein sequence ID" value="TKG67017.1"/>
    <property type="molecule type" value="Genomic_DNA"/>
</dbReference>
<feature type="domain" description="HTH cro/C1-type" evidence="1">
    <location>
        <begin position="9"/>
        <end position="63"/>
    </location>
</feature>
<comment type="caution">
    <text evidence="2">The sequence shown here is derived from an EMBL/GenBank/DDBJ whole genome shotgun (WGS) entry which is preliminary data.</text>
</comment>
<dbReference type="Proteomes" id="UP000309992">
    <property type="component" value="Unassembled WGS sequence"/>
</dbReference>
<dbReference type="Gene3D" id="1.10.260.40">
    <property type="entry name" value="lambda repressor-like DNA-binding domains"/>
    <property type="match status" value="1"/>
</dbReference>
<evidence type="ECO:0000313" key="2">
    <source>
        <dbReference type="EMBL" id="TKG67017.1"/>
    </source>
</evidence>